<evidence type="ECO:0000256" key="3">
    <source>
        <dbReference type="ARBA" id="ARBA00022840"/>
    </source>
</evidence>
<dbReference type="InterPro" id="IPR050611">
    <property type="entry name" value="ABCF"/>
</dbReference>
<dbReference type="SMART" id="SM00382">
    <property type="entry name" value="AAA"/>
    <property type="match status" value="2"/>
</dbReference>
<dbReference type="GO" id="GO:0005524">
    <property type="term" value="F:ATP binding"/>
    <property type="evidence" value="ECO:0007669"/>
    <property type="project" value="UniProtKB-KW"/>
</dbReference>
<keyword evidence="2" id="KW-0547">Nucleotide-binding</keyword>
<dbReference type="NCBIfam" id="NF000169">
    <property type="entry name" value="ABCF_Sal"/>
    <property type="match status" value="1"/>
</dbReference>
<evidence type="ECO:0000313" key="6">
    <source>
        <dbReference type="EMBL" id="SNV65583.1"/>
    </source>
</evidence>
<keyword evidence="1" id="KW-0677">Repeat</keyword>
<dbReference type="InterPro" id="IPR003439">
    <property type="entry name" value="ABC_transporter-like_ATP-bd"/>
</dbReference>
<organism evidence="6 7">
    <name type="scientific">Mammaliicoccus stepanovicii</name>
    <dbReference type="NCBI Taxonomy" id="643214"/>
    <lineage>
        <taxon>Bacteria</taxon>
        <taxon>Bacillati</taxon>
        <taxon>Bacillota</taxon>
        <taxon>Bacilli</taxon>
        <taxon>Bacillales</taxon>
        <taxon>Staphylococcaceae</taxon>
        <taxon>Mammaliicoccus</taxon>
    </lineage>
</organism>
<evidence type="ECO:0000256" key="2">
    <source>
        <dbReference type="ARBA" id="ARBA00022741"/>
    </source>
</evidence>
<reference evidence="6 7" key="1">
    <citation type="submission" date="2017-06" db="EMBL/GenBank/DDBJ databases">
        <authorList>
            <consortium name="Pathogen Informatics"/>
        </authorList>
    </citation>
    <scope>NUCLEOTIDE SEQUENCE [LARGE SCALE GENOMIC DNA]</scope>
    <source>
        <strain evidence="6 7">NCTC13839</strain>
    </source>
</reference>
<accession>A0A239Z3Y2</accession>
<dbReference type="PANTHER" id="PTHR19211:SF14">
    <property type="entry name" value="ATP-BINDING CASSETTE SUB-FAMILY F MEMBER 1"/>
    <property type="match status" value="1"/>
</dbReference>
<dbReference type="EMBL" id="LT906462">
    <property type="protein sequence ID" value="SNV65583.1"/>
    <property type="molecule type" value="Genomic_DNA"/>
</dbReference>
<dbReference type="AlphaFoldDB" id="A0A239Z3Y2"/>
<dbReference type="OrthoDB" id="9760950at2"/>
<dbReference type="SUPFAM" id="SSF52540">
    <property type="entry name" value="P-loop containing nucleoside triphosphate hydrolases"/>
    <property type="match status" value="2"/>
</dbReference>
<keyword evidence="7" id="KW-1185">Reference proteome</keyword>
<dbReference type="InterPro" id="IPR003593">
    <property type="entry name" value="AAA+_ATPase"/>
</dbReference>
<dbReference type="InterPro" id="IPR027417">
    <property type="entry name" value="P-loop_NTPase"/>
</dbReference>
<protein>
    <submittedName>
        <fullName evidence="6">ABC transporter ATPase</fullName>
    </submittedName>
</protein>
<name>A0A239Z3Y2_9STAP</name>
<dbReference type="CDD" id="cd03221">
    <property type="entry name" value="ABCF_EF-3"/>
    <property type="match status" value="1"/>
</dbReference>
<dbReference type="GO" id="GO:0016887">
    <property type="term" value="F:ATP hydrolysis activity"/>
    <property type="evidence" value="ECO:0007669"/>
    <property type="project" value="InterPro"/>
</dbReference>
<evidence type="ECO:0000256" key="1">
    <source>
        <dbReference type="ARBA" id="ARBA00022737"/>
    </source>
</evidence>
<feature type="domain" description="ABC transporter" evidence="5">
    <location>
        <begin position="3"/>
        <end position="227"/>
    </location>
</feature>
<evidence type="ECO:0000259" key="5">
    <source>
        <dbReference type="PROSITE" id="PS50893"/>
    </source>
</evidence>
<gene>
    <name evidence="6" type="primary">yheS_2</name>
    <name evidence="6" type="ORF">SAMEA4384403_01138</name>
</gene>
<sequence length="541" mass="62541">MLFLFEEKPIEVDDKVLISSLTFTIEQNEHVAIVGSNGVGKSTLLNNIHINEDIDTALMEQDLSSYSNYDVLSYVMLSYPDLSSLRNDLSDEFSLNRYIELDGFTFENHIITEGKKLGLTESHFNQKISTLSGGEQTKVAFLKLKMTQASLLLIDEPTNHMDSEMKAWLINAFKHEKRAILYVSHDKAFLNNTPDSIIKLTKDGGKKYYGKYDEFKRQIDIEEQTQATLFEKHEREKKAIEETIKKYKEWYHSAAQKASVRDPKAQKKLSKLARKFKSKEKQLNKELIDHNNLNPDKEEQSYSIQHHSFRSRYLVNFKDVTLSFGDNIILDNINLYIERNQNVIIEGANGSGKSSIIKLILNTLVPTTGEIYVHPELKIGYFSQDFNNLNMNRSVLEEISTIPEMNETDARTILASFGFDKSMITATVNSLSMGEKCRLQFVKLYFSNPHLLILDEPTNYFDLEMQEKIIKLIKSFQGSILIVSHDQDFKALIKGQVWTIRDKTLIHENMIVNQSINVDEIKHELENLEQYTDKRNRETEF</sequence>
<dbReference type="KEGG" id="sste:SAMEA4384403_1138"/>
<dbReference type="PANTHER" id="PTHR19211">
    <property type="entry name" value="ATP-BINDING TRANSPORT PROTEIN-RELATED"/>
    <property type="match status" value="1"/>
</dbReference>
<proteinExistence type="predicted"/>
<feature type="coiled-coil region" evidence="4">
    <location>
        <begin position="511"/>
        <end position="538"/>
    </location>
</feature>
<evidence type="ECO:0000313" key="7">
    <source>
        <dbReference type="Proteomes" id="UP000242084"/>
    </source>
</evidence>
<keyword evidence="4" id="KW-0175">Coiled coil</keyword>
<dbReference type="Pfam" id="PF00005">
    <property type="entry name" value="ABC_tran"/>
    <property type="match status" value="2"/>
</dbReference>
<evidence type="ECO:0000256" key="4">
    <source>
        <dbReference type="SAM" id="Coils"/>
    </source>
</evidence>
<dbReference type="RefSeq" id="WP_095087646.1">
    <property type="nucleotide sequence ID" value="NZ_BMDM01000002.1"/>
</dbReference>
<dbReference type="PROSITE" id="PS50893">
    <property type="entry name" value="ABC_TRANSPORTER_2"/>
    <property type="match status" value="2"/>
</dbReference>
<feature type="domain" description="ABC transporter" evidence="5">
    <location>
        <begin position="315"/>
        <end position="534"/>
    </location>
</feature>
<keyword evidence="3" id="KW-0067">ATP-binding</keyword>
<dbReference type="Proteomes" id="UP000242084">
    <property type="component" value="Chromosome 1"/>
</dbReference>
<dbReference type="NCBIfam" id="NF000355">
    <property type="entry name" value="ribo_prot_ABC_F"/>
    <property type="match status" value="1"/>
</dbReference>
<dbReference type="Gene3D" id="3.40.50.300">
    <property type="entry name" value="P-loop containing nucleotide triphosphate hydrolases"/>
    <property type="match status" value="2"/>
</dbReference>